<comment type="caution">
    <text evidence="1">The sequence shown here is derived from an EMBL/GenBank/DDBJ whole genome shotgun (WGS) entry which is preliminary data.</text>
</comment>
<dbReference type="EMBL" id="JBIYDN010000015">
    <property type="protein sequence ID" value="MFK4444659.1"/>
    <property type="molecule type" value="Genomic_DNA"/>
</dbReference>
<evidence type="ECO:0000313" key="1">
    <source>
        <dbReference type="EMBL" id="MFK4444659.1"/>
    </source>
</evidence>
<name>A0ABW8MMQ8_9BURK</name>
<reference evidence="1 2" key="2">
    <citation type="submission" date="2024-11" db="EMBL/GenBank/DDBJ databases">
        <title>Using genomics to understand microbial adaptation to soil warming.</title>
        <authorList>
            <person name="Deangelis K.M. PhD."/>
        </authorList>
    </citation>
    <scope>NUCLEOTIDE SEQUENCE [LARGE SCALE GENOMIC DNA]</scope>
    <source>
        <strain evidence="1 2">GAS97</strain>
    </source>
</reference>
<reference evidence="1 2" key="1">
    <citation type="submission" date="2024-10" db="EMBL/GenBank/DDBJ databases">
        <authorList>
            <person name="Deangelis K."/>
            <person name="Huntemann M."/>
            <person name="Clum A."/>
            <person name="Wang J."/>
            <person name="Palaniappan K."/>
            <person name="Ritter S."/>
            <person name="Chen I.-M."/>
            <person name="Stamatis D."/>
            <person name="Reddy T."/>
            <person name="O'Malley R."/>
            <person name="Daum C."/>
            <person name="Ng V."/>
            <person name="Ivanova N."/>
            <person name="Kyrpides N."/>
            <person name="Woyke T."/>
        </authorList>
    </citation>
    <scope>NUCLEOTIDE SEQUENCE [LARGE SCALE GENOMIC DNA]</scope>
    <source>
        <strain evidence="1 2">GAS97</strain>
    </source>
</reference>
<protein>
    <submittedName>
        <fullName evidence="1">Uncharacterized protein</fullName>
    </submittedName>
</protein>
<evidence type="ECO:0000313" key="2">
    <source>
        <dbReference type="Proteomes" id="UP001620514"/>
    </source>
</evidence>
<organism evidence="1 2">
    <name type="scientific">Caballeronia udeis</name>
    <dbReference type="NCBI Taxonomy" id="1232866"/>
    <lineage>
        <taxon>Bacteria</taxon>
        <taxon>Pseudomonadati</taxon>
        <taxon>Pseudomonadota</taxon>
        <taxon>Betaproteobacteria</taxon>
        <taxon>Burkholderiales</taxon>
        <taxon>Burkholderiaceae</taxon>
        <taxon>Caballeronia</taxon>
    </lineage>
</organism>
<dbReference type="Proteomes" id="UP001620514">
    <property type="component" value="Unassembled WGS sequence"/>
</dbReference>
<gene>
    <name evidence="1" type="ORF">ABH943_004681</name>
</gene>
<sequence length="87" mass="9404">MNCKPGDLASIVGGLSNPSPNIGRVVEVIRLEVVDAVIGPVWNCKSSQPLQTVHGLKDDFHVRDAWLRPIGGVPIHDEVTEDLQEPA</sequence>
<proteinExistence type="predicted"/>
<keyword evidence="2" id="KW-1185">Reference proteome</keyword>
<accession>A0ABW8MMQ8</accession>